<evidence type="ECO:0000256" key="3">
    <source>
        <dbReference type="ARBA" id="ARBA00022771"/>
    </source>
</evidence>
<dbReference type="GO" id="GO:0005737">
    <property type="term" value="C:cytoplasm"/>
    <property type="evidence" value="ECO:0007669"/>
    <property type="project" value="TreeGrafter"/>
</dbReference>
<dbReference type="GO" id="GO:0005096">
    <property type="term" value="F:GTPase activator activity"/>
    <property type="evidence" value="ECO:0007669"/>
    <property type="project" value="UniProtKB-KW"/>
</dbReference>
<dbReference type="InterPro" id="IPR051718">
    <property type="entry name" value="ARF_GTPase-activating"/>
</dbReference>
<dbReference type="InterPro" id="IPR038508">
    <property type="entry name" value="ArfGAP_dom_sf"/>
</dbReference>
<sequence>MSTRHARVADKELNDKHTRILIDLLQQPENKKCADCKKKDPRWASWNLGVFICIRCSGTHRSLGTHISKVKSVDLDTWIPEQIDSMVKWGNQRANVYWESELNGRLPTENNMEMWIRAKYEQRKWAAKGPVPDPSTIQTHSKSSTATSTVSQKPEIGISYNPKSPSREFGHHYHTANSSKSETKRPSSIRSNHSNESITKPATTTQKKVVSPALPSPSATDTNARINMASFQAQLSGLSLGGQSSGLIPKAPPGSNMSWTNFLTAHRPADTNTTLAQTSTEEPLIPSAAFANLLKQ</sequence>
<dbReference type="OrthoDB" id="10266696at2759"/>
<keyword evidence="1" id="KW-0343">GTPase activation</keyword>
<feature type="compositionally biased region" description="Polar residues" evidence="6">
    <location>
        <begin position="135"/>
        <end position="152"/>
    </location>
</feature>
<feature type="domain" description="Arf-GAP" evidence="7">
    <location>
        <begin position="18"/>
        <end position="125"/>
    </location>
</feature>
<dbReference type="PANTHER" id="PTHR45705">
    <property type="entry name" value="FI20236P1"/>
    <property type="match status" value="1"/>
</dbReference>
<evidence type="ECO:0000256" key="6">
    <source>
        <dbReference type="SAM" id="MobiDB-lite"/>
    </source>
</evidence>
<feature type="compositionally biased region" description="Polar residues" evidence="6">
    <location>
        <begin position="175"/>
        <end position="208"/>
    </location>
</feature>
<feature type="region of interest" description="Disordered" evidence="6">
    <location>
        <begin position="127"/>
        <end position="220"/>
    </location>
</feature>
<evidence type="ECO:0000259" key="7">
    <source>
        <dbReference type="PROSITE" id="PS50115"/>
    </source>
</evidence>
<dbReference type="PRINTS" id="PR00405">
    <property type="entry name" value="REVINTRACTNG"/>
</dbReference>
<name>A0A0C9MFJ0_9FUNG</name>
<dbReference type="AlphaFoldDB" id="A0A0C9MFJ0"/>
<accession>A0A0C9MFJ0</accession>
<evidence type="ECO:0000313" key="8">
    <source>
        <dbReference type="EMBL" id="GAN01852.1"/>
    </source>
</evidence>
<dbReference type="SUPFAM" id="SSF57863">
    <property type="entry name" value="ArfGap/RecO-like zinc finger"/>
    <property type="match status" value="1"/>
</dbReference>
<dbReference type="Pfam" id="PF01412">
    <property type="entry name" value="ArfGap"/>
    <property type="match status" value="1"/>
</dbReference>
<organism evidence="8">
    <name type="scientific">Mucor ambiguus</name>
    <dbReference type="NCBI Taxonomy" id="91626"/>
    <lineage>
        <taxon>Eukaryota</taxon>
        <taxon>Fungi</taxon>
        <taxon>Fungi incertae sedis</taxon>
        <taxon>Mucoromycota</taxon>
        <taxon>Mucoromycotina</taxon>
        <taxon>Mucoromycetes</taxon>
        <taxon>Mucorales</taxon>
        <taxon>Mucorineae</taxon>
        <taxon>Mucoraceae</taxon>
        <taxon>Mucor</taxon>
    </lineage>
</organism>
<keyword evidence="3 5" id="KW-0863">Zinc-finger</keyword>
<dbReference type="Gene3D" id="1.10.220.150">
    <property type="entry name" value="Arf GTPase activating protein"/>
    <property type="match status" value="1"/>
</dbReference>
<dbReference type="Proteomes" id="UP000053815">
    <property type="component" value="Unassembled WGS sequence"/>
</dbReference>
<dbReference type="PROSITE" id="PS50115">
    <property type="entry name" value="ARFGAP"/>
    <property type="match status" value="1"/>
</dbReference>
<evidence type="ECO:0000313" key="9">
    <source>
        <dbReference type="Proteomes" id="UP000053815"/>
    </source>
</evidence>
<reference evidence="8" key="1">
    <citation type="submission" date="2014-09" db="EMBL/GenBank/DDBJ databases">
        <title>Draft genome sequence of an oleaginous Mucoromycotina fungus Mucor ambiguus NBRC6742.</title>
        <authorList>
            <person name="Takeda I."/>
            <person name="Yamane N."/>
            <person name="Morita T."/>
            <person name="Tamano K."/>
            <person name="Machida M."/>
            <person name="Baker S."/>
            <person name="Koike H."/>
        </authorList>
    </citation>
    <scope>NUCLEOTIDE SEQUENCE</scope>
    <source>
        <strain evidence="8">NBRC 6742</strain>
    </source>
</reference>
<evidence type="ECO:0000256" key="4">
    <source>
        <dbReference type="ARBA" id="ARBA00022833"/>
    </source>
</evidence>
<gene>
    <name evidence="8" type="ORF">MAM1_0013c01287</name>
</gene>
<dbReference type="SMART" id="SM00105">
    <property type="entry name" value="ArfGap"/>
    <property type="match status" value="1"/>
</dbReference>
<evidence type="ECO:0000256" key="5">
    <source>
        <dbReference type="PROSITE-ProRule" id="PRU00288"/>
    </source>
</evidence>
<keyword evidence="9" id="KW-1185">Reference proteome</keyword>
<keyword evidence="2" id="KW-0479">Metal-binding</keyword>
<keyword evidence="4" id="KW-0862">Zinc</keyword>
<proteinExistence type="predicted"/>
<dbReference type="GO" id="GO:0008270">
    <property type="term" value="F:zinc ion binding"/>
    <property type="evidence" value="ECO:0007669"/>
    <property type="project" value="UniProtKB-KW"/>
</dbReference>
<protein>
    <submittedName>
        <fullName evidence="8">ARF GTPase activating protein</fullName>
    </submittedName>
</protein>
<dbReference type="InterPro" id="IPR037278">
    <property type="entry name" value="ARFGAP/RecO"/>
</dbReference>
<dbReference type="STRING" id="91626.A0A0C9MFJ0"/>
<dbReference type="PANTHER" id="PTHR45705:SF1">
    <property type="entry name" value="FI20236P1"/>
    <property type="match status" value="1"/>
</dbReference>
<evidence type="ECO:0000256" key="2">
    <source>
        <dbReference type="ARBA" id="ARBA00022723"/>
    </source>
</evidence>
<dbReference type="EMBL" id="DF836302">
    <property type="protein sequence ID" value="GAN01852.1"/>
    <property type="molecule type" value="Genomic_DNA"/>
</dbReference>
<evidence type="ECO:0000256" key="1">
    <source>
        <dbReference type="ARBA" id="ARBA00022468"/>
    </source>
</evidence>
<dbReference type="FunFam" id="1.10.220.150:FF:000009">
    <property type="entry name" value="stromal membrane-associated protein 1 isoform X1"/>
    <property type="match status" value="1"/>
</dbReference>
<dbReference type="InterPro" id="IPR001164">
    <property type="entry name" value="ArfGAP_dom"/>
</dbReference>